<reference evidence="2 3" key="1">
    <citation type="journal article" date="2019" name="Sci. Rep.">
        <title>Orb-weaving spider Araneus ventricosus genome elucidates the spidroin gene catalogue.</title>
        <authorList>
            <person name="Kono N."/>
            <person name="Nakamura H."/>
            <person name="Ohtoshi R."/>
            <person name="Moran D.A.P."/>
            <person name="Shinohara A."/>
            <person name="Yoshida Y."/>
            <person name="Fujiwara M."/>
            <person name="Mori M."/>
            <person name="Tomita M."/>
            <person name="Arakawa K."/>
        </authorList>
    </citation>
    <scope>NUCLEOTIDE SEQUENCE [LARGE SCALE GENOMIC DNA]</scope>
</reference>
<dbReference type="Proteomes" id="UP000499080">
    <property type="component" value="Unassembled WGS sequence"/>
</dbReference>
<evidence type="ECO:0000256" key="1">
    <source>
        <dbReference type="SAM" id="MobiDB-lite"/>
    </source>
</evidence>
<name>A0A4Y2KEY4_ARAVE</name>
<gene>
    <name evidence="2" type="ORF">AVEN_61448_1</name>
</gene>
<keyword evidence="3" id="KW-1185">Reference proteome</keyword>
<accession>A0A4Y2KEY4</accession>
<evidence type="ECO:0000313" key="2">
    <source>
        <dbReference type="EMBL" id="GBN00539.1"/>
    </source>
</evidence>
<evidence type="ECO:0000313" key="3">
    <source>
        <dbReference type="Proteomes" id="UP000499080"/>
    </source>
</evidence>
<dbReference type="OrthoDB" id="6485787at2759"/>
<sequence>MRKRKSNPFSGRQNESSKSSVAPFETFLVIHRISGKNETFERVSLFLVQKAETSAIGEVTSIRKLRSGDLLVEVNSREQSQQLLKLKALESVPLSSLKPRRSLILELGKAGLATKDLPSLFGNPSNSELLKIHPSEDDDLQMSCEAPATPLTGVDNSPL</sequence>
<feature type="region of interest" description="Disordered" evidence="1">
    <location>
        <begin position="134"/>
        <end position="159"/>
    </location>
</feature>
<organism evidence="2 3">
    <name type="scientific">Araneus ventricosus</name>
    <name type="common">Orbweaver spider</name>
    <name type="synonym">Epeira ventricosa</name>
    <dbReference type="NCBI Taxonomy" id="182803"/>
    <lineage>
        <taxon>Eukaryota</taxon>
        <taxon>Metazoa</taxon>
        <taxon>Ecdysozoa</taxon>
        <taxon>Arthropoda</taxon>
        <taxon>Chelicerata</taxon>
        <taxon>Arachnida</taxon>
        <taxon>Araneae</taxon>
        <taxon>Araneomorphae</taxon>
        <taxon>Entelegynae</taxon>
        <taxon>Araneoidea</taxon>
        <taxon>Araneidae</taxon>
        <taxon>Araneus</taxon>
    </lineage>
</organism>
<protein>
    <submittedName>
        <fullName evidence="2">Uncharacterized protein</fullName>
    </submittedName>
</protein>
<comment type="caution">
    <text evidence="2">The sequence shown here is derived from an EMBL/GenBank/DDBJ whole genome shotgun (WGS) entry which is preliminary data.</text>
</comment>
<dbReference type="AlphaFoldDB" id="A0A4Y2KEY4"/>
<dbReference type="EMBL" id="BGPR01004525">
    <property type="protein sequence ID" value="GBN00539.1"/>
    <property type="molecule type" value="Genomic_DNA"/>
</dbReference>
<feature type="compositionally biased region" description="Polar residues" evidence="1">
    <location>
        <begin position="7"/>
        <end position="20"/>
    </location>
</feature>
<proteinExistence type="predicted"/>
<feature type="region of interest" description="Disordered" evidence="1">
    <location>
        <begin position="1"/>
        <end position="20"/>
    </location>
</feature>